<dbReference type="GeneID" id="66608796"/>
<name>A0A0H3DL25_MYCPB</name>
<dbReference type="HOGENOM" id="CLU_681179_0_0_14"/>
<dbReference type="eggNOG" id="COG3611">
    <property type="taxonomic scope" value="Bacteria"/>
</dbReference>
<sequence length="413" mass="48219">MQPNYYRVIKKATSFSGLDMISHAYGQIAGVEVVGFYLWLITEANAQAFNSEIRTPISRLQNAFNTTGTKNVNVPDWIYKTIGKLESLGLVRTFFSQEKSEMTFWIVEPLGWKEFNQKKHFKEKLIESMGKLEYDRSCLSFEQIDNIQFDNALEITANFEANFTSKQDCLSFSFDFEAFHKQLVKQNLFVSFNQKTKAVINGYFEKYQITLEGILECVIPSVVNDEVDLELLQKLLEQLVKNNTAPIVDTVINDRNFFYDNQNLATETKDAISRCHLEYNAEKYLFLLYGKVENEQLDLIRRLRQEFGIADKVINLIVDFSFWKNNSMWREQYILKIAESVERYRSHNNYQATLDNFIRASSLAKKQRTKTKIEKSEPETSAAPVNETDDVNYFLNRIKAINKKNRENGKHKR</sequence>
<dbReference type="AlphaFoldDB" id="A0A0H3DL25"/>
<protein>
    <submittedName>
        <fullName evidence="1">Replication initiation and membrane attachment protein, DnaB/DnaD family</fullName>
    </submittedName>
</protein>
<proteinExistence type="predicted"/>
<accession>A0A0H3DL25</accession>
<gene>
    <name evidence="1" type="ordered locus">MPNE_0620</name>
</gene>
<dbReference type="EMBL" id="CP002077">
    <property type="protein sequence ID" value="ADK86939.1"/>
    <property type="molecule type" value="Genomic_DNA"/>
</dbReference>
<evidence type="ECO:0000313" key="2">
    <source>
        <dbReference type="Proteomes" id="UP000007756"/>
    </source>
</evidence>
<reference evidence="1 2" key="1">
    <citation type="journal article" date="2010" name="Appl. Environ. Microbiol.">
        <title>Targeted chromosomal knockouts in Mycoplasma pneumoniae.</title>
        <authorList>
            <person name="Krishnakumar R."/>
            <person name="Assad-Garcia N."/>
            <person name="Benders G.A."/>
            <person name="Phan Q."/>
            <person name="Montague M.G."/>
            <person name="Glass J.I."/>
        </authorList>
    </citation>
    <scope>NUCLEOTIDE SEQUENCE [LARGE SCALE GENOMIC DNA]</scope>
    <source>
        <strain evidence="2">ATCC 15531 / DSM 22911 / NBRC 14401 / NCTC 10119 / FH</strain>
    </source>
</reference>
<dbReference type="KEGG" id="mpj:MPNE_0620"/>
<dbReference type="RefSeq" id="WP_014325583.1">
    <property type="nucleotide sequence ID" value="NZ_CP010546.1"/>
</dbReference>
<dbReference type="PaxDb" id="722438-MPNE_0620"/>
<evidence type="ECO:0000313" key="1">
    <source>
        <dbReference type="EMBL" id="ADK86939.1"/>
    </source>
</evidence>
<dbReference type="PATRIC" id="fig|722438.3.peg.597"/>
<organism evidence="1 2">
    <name type="scientific">Mycoplasmoides pneumoniae (strain ATCC 15531 / DSM 23978 / CIP 103766 / NBRC 14401 / NCTC 10119 / FH)</name>
    <name type="common">Mycoplasma pneumoniae</name>
    <dbReference type="NCBI Taxonomy" id="722438"/>
    <lineage>
        <taxon>Bacteria</taxon>
        <taxon>Bacillati</taxon>
        <taxon>Mycoplasmatota</taxon>
        <taxon>Mycoplasmoidales</taxon>
        <taxon>Mycoplasmoidaceae</taxon>
        <taxon>Mycoplasmoides</taxon>
    </lineage>
</organism>
<dbReference type="Proteomes" id="UP000007756">
    <property type="component" value="Chromosome"/>
</dbReference>